<comment type="similarity">
    <text evidence="2 7">Belongs to the NDUFAF7 family.</text>
</comment>
<reference evidence="11" key="2">
    <citation type="submission" date="2020-04" db="EMBL/GenBank/DDBJ databases">
        <authorList>
            <consortium name="NCBI Genome Project"/>
        </authorList>
    </citation>
    <scope>NUCLEOTIDE SEQUENCE</scope>
    <source>
        <strain evidence="11">CBS 781.70</strain>
    </source>
</reference>
<accession>A0A6G1G4N9</accession>
<evidence type="ECO:0000256" key="4">
    <source>
        <dbReference type="ARBA" id="ARBA00022679"/>
    </source>
</evidence>
<dbReference type="InterPro" id="IPR003788">
    <property type="entry name" value="NDUFAF7"/>
</dbReference>
<dbReference type="PANTHER" id="PTHR12049">
    <property type="entry name" value="PROTEIN ARGININE METHYLTRANSFERASE NDUFAF7, MITOCHONDRIAL"/>
    <property type="match status" value="1"/>
</dbReference>
<dbReference type="AlphaFoldDB" id="A0A6G1G4N9"/>
<proteinExistence type="inferred from homology"/>
<evidence type="ECO:0000313" key="9">
    <source>
        <dbReference type="EMBL" id="KAF1813055.1"/>
    </source>
</evidence>
<evidence type="ECO:0000256" key="2">
    <source>
        <dbReference type="ARBA" id="ARBA00005891"/>
    </source>
</evidence>
<dbReference type="Pfam" id="PF02636">
    <property type="entry name" value="Methyltransf_28"/>
    <property type="match status" value="1"/>
</dbReference>
<dbReference type="GO" id="GO:0005739">
    <property type="term" value="C:mitochondrion"/>
    <property type="evidence" value="ECO:0007669"/>
    <property type="project" value="UniProtKB-SubCell"/>
</dbReference>
<feature type="region of interest" description="Disordered" evidence="8">
    <location>
        <begin position="273"/>
        <end position="306"/>
    </location>
</feature>
<evidence type="ECO:0000256" key="5">
    <source>
        <dbReference type="ARBA" id="ARBA00023128"/>
    </source>
</evidence>
<keyword evidence="5 7" id="KW-0496">Mitochondrion</keyword>
<dbReference type="GO" id="GO:0032981">
    <property type="term" value="P:mitochondrial respiratory chain complex I assembly"/>
    <property type="evidence" value="ECO:0007669"/>
    <property type="project" value="TreeGrafter"/>
</dbReference>
<evidence type="ECO:0000313" key="11">
    <source>
        <dbReference type="RefSeq" id="XP_033534686.1"/>
    </source>
</evidence>
<dbReference type="RefSeq" id="XP_033534686.1">
    <property type="nucleotide sequence ID" value="XM_033677532.1"/>
</dbReference>
<name>A0A6G1G4N9_9PEZI</name>
<gene>
    <name evidence="9 11" type="ORF">P152DRAFT_435478</name>
</gene>
<dbReference type="SUPFAM" id="SSF53335">
    <property type="entry name" value="S-adenosyl-L-methionine-dependent methyltransferases"/>
    <property type="match status" value="1"/>
</dbReference>
<evidence type="ECO:0000256" key="7">
    <source>
        <dbReference type="RuleBase" id="RU364114"/>
    </source>
</evidence>
<keyword evidence="10" id="KW-1185">Reference proteome</keyword>
<keyword evidence="3 7" id="KW-0489">Methyltransferase</keyword>
<dbReference type="EMBL" id="ML975156">
    <property type="protein sequence ID" value="KAF1813055.1"/>
    <property type="molecule type" value="Genomic_DNA"/>
</dbReference>
<evidence type="ECO:0000256" key="1">
    <source>
        <dbReference type="ARBA" id="ARBA00004173"/>
    </source>
</evidence>
<dbReference type="OrthoDB" id="5595109at2759"/>
<evidence type="ECO:0000313" key="10">
    <source>
        <dbReference type="Proteomes" id="UP000504638"/>
    </source>
</evidence>
<dbReference type="InterPro" id="IPR038375">
    <property type="entry name" value="NDUFAF7_sf"/>
</dbReference>
<evidence type="ECO:0000256" key="6">
    <source>
        <dbReference type="ARBA" id="ARBA00048612"/>
    </source>
</evidence>
<comment type="catalytic activity">
    <reaction evidence="6 7">
        <text>L-arginyl-[protein] + 2 S-adenosyl-L-methionine = N(omega),N(omega)'-dimethyl-L-arginyl-[protein] + 2 S-adenosyl-L-homocysteine + 2 H(+)</text>
        <dbReference type="Rhea" id="RHEA:48108"/>
        <dbReference type="Rhea" id="RHEA-COMP:10532"/>
        <dbReference type="Rhea" id="RHEA-COMP:11992"/>
        <dbReference type="ChEBI" id="CHEBI:15378"/>
        <dbReference type="ChEBI" id="CHEBI:29965"/>
        <dbReference type="ChEBI" id="CHEBI:57856"/>
        <dbReference type="ChEBI" id="CHEBI:59789"/>
        <dbReference type="ChEBI" id="CHEBI:88221"/>
        <dbReference type="EC" id="2.1.1.320"/>
    </reaction>
</comment>
<comment type="subcellular location">
    <subcellularLocation>
        <location evidence="1 7">Mitochondrion</location>
    </subcellularLocation>
</comment>
<dbReference type="PANTHER" id="PTHR12049:SF7">
    <property type="entry name" value="PROTEIN ARGININE METHYLTRANSFERASE NDUFAF7, MITOCHONDRIAL"/>
    <property type="match status" value="1"/>
</dbReference>
<keyword evidence="4 7" id="KW-0808">Transferase</keyword>
<evidence type="ECO:0000256" key="8">
    <source>
        <dbReference type="SAM" id="MobiDB-lite"/>
    </source>
</evidence>
<dbReference type="Proteomes" id="UP000504638">
    <property type="component" value="Unplaced"/>
</dbReference>
<comment type="function">
    <text evidence="7">Arginine methyltransferase involved in the assembly or stability of mitochondrial NADH:ubiquinone oxidoreductase complex (complex I).</text>
</comment>
<evidence type="ECO:0000256" key="3">
    <source>
        <dbReference type="ARBA" id="ARBA00022603"/>
    </source>
</evidence>
<dbReference type="GeneID" id="54418102"/>
<protein>
    <recommendedName>
        <fullName evidence="7">Protein arginine methyltransferase NDUFAF7</fullName>
        <ecNumber evidence="7">2.1.1.320</ecNumber>
    </recommendedName>
</protein>
<dbReference type="GO" id="GO:0035243">
    <property type="term" value="F:protein-arginine omega-N symmetric methyltransferase activity"/>
    <property type="evidence" value="ECO:0007669"/>
    <property type="project" value="UniProtKB-EC"/>
</dbReference>
<dbReference type="GO" id="GO:0032259">
    <property type="term" value="P:methylation"/>
    <property type="evidence" value="ECO:0007669"/>
    <property type="project" value="UniProtKB-KW"/>
</dbReference>
<organism evidence="9">
    <name type="scientific">Eremomyces bilateralis CBS 781.70</name>
    <dbReference type="NCBI Taxonomy" id="1392243"/>
    <lineage>
        <taxon>Eukaryota</taxon>
        <taxon>Fungi</taxon>
        <taxon>Dikarya</taxon>
        <taxon>Ascomycota</taxon>
        <taxon>Pezizomycotina</taxon>
        <taxon>Dothideomycetes</taxon>
        <taxon>Dothideomycetes incertae sedis</taxon>
        <taxon>Eremomycetales</taxon>
        <taxon>Eremomycetaceae</taxon>
        <taxon>Eremomyces</taxon>
    </lineage>
</organism>
<reference evidence="11" key="3">
    <citation type="submission" date="2025-04" db="UniProtKB">
        <authorList>
            <consortium name="RefSeq"/>
        </authorList>
    </citation>
    <scope>IDENTIFICATION</scope>
    <source>
        <strain evidence="11">CBS 781.70</strain>
    </source>
</reference>
<dbReference type="Gene3D" id="3.40.50.12710">
    <property type="match status" value="1"/>
</dbReference>
<reference evidence="9 11" key="1">
    <citation type="submission" date="2020-01" db="EMBL/GenBank/DDBJ databases">
        <authorList>
            <consortium name="DOE Joint Genome Institute"/>
            <person name="Haridas S."/>
            <person name="Albert R."/>
            <person name="Binder M."/>
            <person name="Bloem J."/>
            <person name="Labutti K."/>
            <person name="Salamov A."/>
            <person name="Andreopoulos B."/>
            <person name="Baker S.E."/>
            <person name="Barry K."/>
            <person name="Bills G."/>
            <person name="Bluhm B.H."/>
            <person name="Cannon C."/>
            <person name="Castanera R."/>
            <person name="Culley D.E."/>
            <person name="Daum C."/>
            <person name="Ezra D."/>
            <person name="Gonzalez J.B."/>
            <person name="Henrissat B."/>
            <person name="Kuo A."/>
            <person name="Liang C."/>
            <person name="Lipzen A."/>
            <person name="Lutzoni F."/>
            <person name="Magnuson J."/>
            <person name="Mondo S."/>
            <person name="Nolan M."/>
            <person name="Ohm R."/>
            <person name="Pangilinan J."/>
            <person name="Park H.-J."/>
            <person name="Ramirez L."/>
            <person name="Alfaro M."/>
            <person name="Sun H."/>
            <person name="Tritt A."/>
            <person name="Yoshinaga Y."/>
            <person name="Zwiers L.-H."/>
            <person name="Turgeon B.G."/>
            <person name="Goodwin S.B."/>
            <person name="Spatafora J.W."/>
            <person name="Crous P.W."/>
            <person name="Grigoriev I.V."/>
        </authorList>
    </citation>
    <scope>NUCLEOTIDE SEQUENCE</scope>
    <source>
        <strain evidence="9 11">CBS 781.70</strain>
    </source>
</reference>
<sequence length="510" mass="55475">MNSSARRCFRALSRYRVGCGQPHIVNSTAFSRQYVTGARQWSTPLAKKLAEAIDTTGPIPVATYMRQCLTSTDGGYYTTKQADSDQFGRQGDFITSPEISQVFGELVGIWIVAECLSQRHATGGIQLIELGPGRGTLMDDLLRTVRQFKPIADRIESIYMVEASPPLREKQQRLLCDSQDVKETEAGFEGISKHLPGAKIVWCDQLKDVPKDANRMPFIVAHEFFDALPIHVFKSIAPDEKASSIITTNNPHAPSLKKPNDWRELLVSPIANPSKLKMSPSGQSQTERDDFPEFQLSPANASTPHSMLLPETSLRYQRLKTMTGSVVEISPESLSLAAEIAMRIGGGPASSPTSKRSTHKAASTFHKTPSGGALILDYGPLSTIPANTLRGIRSHQLVSPFSKAGLTDLSIDVDFTAIAEAAINASEGVEVHGPVDQALWLETIGGRSRVDALVRGADEEKKSRIEGAWKRLVDRGPTGMGQLYKAMAVLPCLPGMEGRRPIGFGGDVVI</sequence>
<dbReference type="InterPro" id="IPR029063">
    <property type="entry name" value="SAM-dependent_MTases_sf"/>
</dbReference>
<dbReference type="EC" id="2.1.1.320" evidence="7"/>